<keyword evidence="6" id="KW-1185">Reference proteome</keyword>
<organism evidence="5 6">
    <name type="scientific">Colletotrichum salicis</name>
    <dbReference type="NCBI Taxonomy" id="1209931"/>
    <lineage>
        <taxon>Eukaryota</taxon>
        <taxon>Fungi</taxon>
        <taxon>Dikarya</taxon>
        <taxon>Ascomycota</taxon>
        <taxon>Pezizomycotina</taxon>
        <taxon>Sordariomycetes</taxon>
        <taxon>Hypocreomycetidae</taxon>
        <taxon>Glomerellales</taxon>
        <taxon>Glomerellaceae</taxon>
        <taxon>Colletotrichum</taxon>
        <taxon>Colletotrichum acutatum species complex</taxon>
    </lineage>
</organism>
<dbReference type="OrthoDB" id="6132182at2759"/>
<dbReference type="SUPFAM" id="SSF48056">
    <property type="entry name" value="Di-copper centre-containing domain"/>
    <property type="match status" value="1"/>
</dbReference>
<dbReference type="GO" id="GO:0046872">
    <property type="term" value="F:metal ion binding"/>
    <property type="evidence" value="ECO:0007669"/>
    <property type="project" value="UniProtKB-KW"/>
</dbReference>
<keyword evidence="3" id="KW-0732">Signal</keyword>
<name>A0A135S3U4_9PEZI</name>
<dbReference type="GO" id="GO:0016491">
    <property type="term" value="F:oxidoreductase activity"/>
    <property type="evidence" value="ECO:0007669"/>
    <property type="project" value="UniProtKB-KW"/>
</dbReference>
<evidence type="ECO:0000256" key="3">
    <source>
        <dbReference type="SAM" id="SignalP"/>
    </source>
</evidence>
<keyword evidence="2" id="KW-0560">Oxidoreductase</keyword>
<keyword evidence="1" id="KW-0479">Metal-binding</keyword>
<dbReference type="STRING" id="1209931.A0A135S3U4"/>
<dbReference type="InterPro" id="IPR050316">
    <property type="entry name" value="Tyrosinase/Hemocyanin"/>
</dbReference>
<comment type="caution">
    <text evidence="5">The sequence shown here is derived from an EMBL/GenBank/DDBJ whole genome shotgun (WGS) entry which is preliminary data.</text>
</comment>
<dbReference type="PANTHER" id="PTHR11474:SF125">
    <property type="entry name" value="N-ACETYL-6-HYDROXYTRYPTOPHAN OXIDASE IVOB-RELATED"/>
    <property type="match status" value="1"/>
</dbReference>
<dbReference type="PROSITE" id="PS00497">
    <property type="entry name" value="TYROSINASE_1"/>
    <property type="match status" value="1"/>
</dbReference>
<evidence type="ECO:0000259" key="4">
    <source>
        <dbReference type="PROSITE" id="PS00497"/>
    </source>
</evidence>
<dbReference type="PRINTS" id="PR00092">
    <property type="entry name" value="TYROSINASE"/>
</dbReference>
<dbReference type="Gene3D" id="1.10.1280.10">
    <property type="entry name" value="Di-copper center containing domain from catechol oxidase"/>
    <property type="match status" value="1"/>
</dbReference>
<dbReference type="InterPro" id="IPR008922">
    <property type="entry name" value="Di-copper_centre_dom_sf"/>
</dbReference>
<dbReference type="InterPro" id="IPR002227">
    <property type="entry name" value="Tyrosinase_Cu-bd"/>
</dbReference>
<dbReference type="Pfam" id="PF00264">
    <property type="entry name" value="Tyrosinase"/>
    <property type="match status" value="1"/>
</dbReference>
<evidence type="ECO:0000256" key="2">
    <source>
        <dbReference type="ARBA" id="ARBA00023002"/>
    </source>
</evidence>
<reference evidence="5 6" key="1">
    <citation type="submission" date="2014-02" db="EMBL/GenBank/DDBJ databases">
        <title>The genome sequence of Colletotrichum salicis CBS 607.94.</title>
        <authorList>
            <person name="Baroncelli R."/>
            <person name="Thon M.R."/>
        </authorList>
    </citation>
    <scope>NUCLEOTIDE SEQUENCE [LARGE SCALE GENOMIC DNA]</scope>
    <source>
        <strain evidence="5 6">CBS 607.94</strain>
    </source>
</reference>
<feature type="chain" id="PRO_5007801717" evidence="3">
    <location>
        <begin position="23"/>
        <end position="448"/>
    </location>
</feature>
<sequence length="448" mass="49545">MAVLKHCVWLLFAAGNAALTSAKTTAHNFTQTAIDNGDALAQLSAQALEVSKALNQRMGINSTCTPDKLRVRKEWRTLPAEERKAYVAAVKCLQSSPTLLNSTELPAAKSLYDDFVLTHFNQTGMVHITANFLLWHRYFTYTYEENLRNVCGYTGTFPYWEWGLDVEDPAKSPVFDGSETSMGSNGAAIEHEGMHLLQSFSNTTIILQPGSGGGCVETGPFSDMVVHVGPRSLWQYGTTTTLSVDKPTEDHSRCLKRDLNKHIASRYSSLRNTTELILGNDNIEWFQAVMQGDDRYTPGMEVGVHGGGDPGADPFISPGEPVFFLHHAQVDRVYWIWQVLDFANRQDIFGTRTLQNNPPSANATLDDLIDIAPIGGSAKLRDLMNTDWMDGSRQRAGWCRKTPPTDNDCNLDRPQLQSVWVECCSIKDSSISYQPVGKANGTTCPKAV</sequence>
<feature type="domain" description="Tyrosinase copper-binding" evidence="4">
    <location>
        <begin position="127"/>
        <end position="144"/>
    </location>
</feature>
<evidence type="ECO:0000256" key="1">
    <source>
        <dbReference type="ARBA" id="ARBA00022723"/>
    </source>
</evidence>
<feature type="signal peptide" evidence="3">
    <location>
        <begin position="1"/>
        <end position="22"/>
    </location>
</feature>
<gene>
    <name evidence="5" type="ORF">CSAL01_11784</name>
</gene>
<accession>A0A135S3U4</accession>
<protein>
    <submittedName>
        <fullName evidence="5">Tyrosinase central domain-containing protein</fullName>
    </submittedName>
</protein>
<dbReference type="EMBL" id="JFFI01002549">
    <property type="protein sequence ID" value="KXH30586.1"/>
    <property type="molecule type" value="Genomic_DNA"/>
</dbReference>
<dbReference type="PANTHER" id="PTHR11474">
    <property type="entry name" value="TYROSINASE FAMILY MEMBER"/>
    <property type="match status" value="1"/>
</dbReference>
<proteinExistence type="predicted"/>
<dbReference type="Proteomes" id="UP000070121">
    <property type="component" value="Unassembled WGS sequence"/>
</dbReference>
<evidence type="ECO:0000313" key="6">
    <source>
        <dbReference type="Proteomes" id="UP000070121"/>
    </source>
</evidence>
<evidence type="ECO:0000313" key="5">
    <source>
        <dbReference type="EMBL" id="KXH30586.1"/>
    </source>
</evidence>
<dbReference type="AlphaFoldDB" id="A0A135S3U4"/>